<dbReference type="PROSITE" id="PS51736">
    <property type="entry name" value="RECOMBINASES_3"/>
    <property type="match status" value="1"/>
</dbReference>
<dbReference type="AlphaFoldDB" id="A0A1Z4N633"/>
<evidence type="ECO:0000256" key="1">
    <source>
        <dbReference type="ARBA" id="ARBA00022908"/>
    </source>
</evidence>
<dbReference type="GO" id="GO:0000150">
    <property type="term" value="F:DNA strand exchange activity"/>
    <property type="evidence" value="ECO:0007669"/>
    <property type="project" value="InterPro"/>
</dbReference>
<keyword evidence="8" id="KW-1185">Reference proteome</keyword>
<evidence type="ECO:0000313" key="7">
    <source>
        <dbReference type="EMBL" id="BAZ01122.1"/>
    </source>
</evidence>
<keyword evidence="2" id="KW-0238">DNA-binding</keyword>
<dbReference type="Pfam" id="PF13408">
    <property type="entry name" value="Zn_ribbon_recom"/>
    <property type="match status" value="1"/>
</dbReference>
<dbReference type="GO" id="GO:0015074">
    <property type="term" value="P:DNA integration"/>
    <property type="evidence" value="ECO:0007669"/>
    <property type="project" value="UniProtKB-KW"/>
</dbReference>
<keyword evidence="3" id="KW-0233">DNA recombination</keyword>
<protein>
    <submittedName>
        <fullName evidence="7">Resolvase</fullName>
    </submittedName>
</protein>
<dbReference type="InterPro" id="IPR011109">
    <property type="entry name" value="DNA_bind_recombinase_dom"/>
</dbReference>
<dbReference type="NCBIfam" id="NF041201">
    <property type="entry name" value="recomb_XisF"/>
    <property type="match status" value="1"/>
</dbReference>
<name>A0A1Z4N633_9CYAN</name>
<dbReference type="KEGG" id="ttq:NIES37_51200"/>
<organism evidence="7 8">
    <name type="scientific">Tolypothrix tenuis PCC 7101</name>
    <dbReference type="NCBI Taxonomy" id="231146"/>
    <lineage>
        <taxon>Bacteria</taxon>
        <taxon>Bacillati</taxon>
        <taxon>Cyanobacteriota</taxon>
        <taxon>Cyanophyceae</taxon>
        <taxon>Nostocales</taxon>
        <taxon>Tolypothrichaceae</taxon>
        <taxon>Tolypothrix</taxon>
    </lineage>
</organism>
<dbReference type="Gene3D" id="3.40.50.1390">
    <property type="entry name" value="Resolvase, N-terminal catalytic domain"/>
    <property type="match status" value="1"/>
</dbReference>
<evidence type="ECO:0000256" key="3">
    <source>
        <dbReference type="ARBA" id="ARBA00023172"/>
    </source>
</evidence>
<dbReference type="InterPro" id="IPR006118">
    <property type="entry name" value="Recombinase_CS"/>
</dbReference>
<keyword evidence="1" id="KW-0229">DNA integration</keyword>
<evidence type="ECO:0000259" key="6">
    <source>
        <dbReference type="PROSITE" id="PS51736"/>
    </source>
</evidence>
<gene>
    <name evidence="7" type="ORF">NIES37_51200</name>
</gene>
<accession>A0A1Z4N633</accession>
<dbReference type="InterPro" id="IPR038109">
    <property type="entry name" value="DNA_bind_recomb_sf"/>
</dbReference>
<feature type="domain" description="Resolvase/invertase-type recombinase catalytic" evidence="6">
    <location>
        <begin position="4"/>
        <end position="144"/>
    </location>
</feature>
<dbReference type="PROSITE" id="PS00397">
    <property type="entry name" value="RECOMBINASES_1"/>
    <property type="match status" value="1"/>
</dbReference>
<sequence length="524" mass="60570">MELLDIGYARVSSREQAEDTNALEQQIARLKDAGAKHILTDVEKGKKDDRTQYQELMRLVEAGKIRTVIITRIDRITRSLPTLRKIVDILQKHDVNLVILDQKMDLSTPQGKLMLNMLGVLAEWEVDLLSERIKRGKEHQRKQIWANGSCPFGLVVIDHQYFLDLTPFLCLLTDRPENYRDFYSDTINEKEIQHLPHRTIAEVARDCIEIFLEVRGITSAIKKIFDKYGVCKTKAKSNGTDKVLHWTKRGLSLWLQNPVLDGHTCYGRDERTADGKRKSKPREEWQITYNTHPEQRLLRDGEAEEIQRIIAANIKMCGGAFGTKHRKEEYRPYAYQIGLVYCGECGSRCIHKGVYTASKQYRYYACRHSGVGCNNSKNVKQTDIEEAMITALLEKSHHLSQDHHKTTDVVPFKTERLQKLEAQLAFLEQFPGFNPSAEDLKAELQRQIEEETNFFQSKQLEDKTVEEIIQVGNNLGIWRSLSNNEKVQIYRRIVHRIFIRDGQIESIIFQNTSSGKVENHDECA</sequence>
<dbReference type="Proteomes" id="UP000218785">
    <property type="component" value="Chromosome"/>
</dbReference>
<proteinExistence type="predicted"/>
<dbReference type="Gene3D" id="3.90.1750.20">
    <property type="entry name" value="Putative Large Serine Recombinase, Chain B, Domain 2"/>
    <property type="match status" value="1"/>
</dbReference>
<dbReference type="SMART" id="SM00857">
    <property type="entry name" value="Resolvase"/>
    <property type="match status" value="1"/>
</dbReference>
<dbReference type="GO" id="GO:0003677">
    <property type="term" value="F:DNA binding"/>
    <property type="evidence" value="ECO:0007669"/>
    <property type="project" value="UniProtKB-KW"/>
</dbReference>
<evidence type="ECO:0000256" key="5">
    <source>
        <dbReference type="PROSITE-ProRule" id="PRU10137"/>
    </source>
</evidence>
<evidence type="ECO:0000313" key="8">
    <source>
        <dbReference type="Proteomes" id="UP000218785"/>
    </source>
</evidence>
<dbReference type="CDD" id="cd03768">
    <property type="entry name" value="SR_ResInv"/>
    <property type="match status" value="1"/>
</dbReference>
<dbReference type="InterPro" id="IPR006119">
    <property type="entry name" value="Resolv_N"/>
</dbReference>
<reference evidence="7 8" key="1">
    <citation type="submission" date="2017-06" db="EMBL/GenBank/DDBJ databases">
        <title>Genome sequencing of cyanobaciteial culture collection at National Institute for Environmental Studies (NIES).</title>
        <authorList>
            <person name="Hirose Y."/>
            <person name="Shimura Y."/>
            <person name="Fujisawa T."/>
            <person name="Nakamura Y."/>
            <person name="Kawachi M."/>
        </authorList>
    </citation>
    <scope>NUCLEOTIDE SEQUENCE [LARGE SCALE GENOMIC DNA]</scope>
    <source>
        <strain evidence="7 8">NIES-37</strain>
    </source>
</reference>
<dbReference type="Pfam" id="PF00239">
    <property type="entry name" value="Resolvase"/>
    <property type="match status" value="1"/>
</dbReference>
<evidence type="ECO:0000256" key="2">
    <source>
        <dbReference type="ARBA" id="ARBA00023125"/>
    </source>
</evidence>
<dbReference type="SUPFAM" id="SSF53041">
    <property type="entry name" value="Resolvase-like"/>
    <property type="match status" value="1"/>
</dbReference>
<feature type="active site" description="O-(5'-phospho-DNA)-serine intermediate" evidence="4 5">
    <location>
        <position position="12"/>
    </location>
</feature>
<dbReference type="EMBL" id="AP018248">
    <property type="protein sequence ID" value="BAZ01122.1"/>
    <property type="molecule type" value="Genomic_DNA"/>
</dbReference>
<dbReference type="PANTHER" id="PTHR30461">
    <property type="entry name" value="DNA-INVERTASE FROM LAMBDOID PROPHAGE"/>
    <property type="match status" value="1"/>
</dbReference>
<evidence type="ECO:0000256" key="4">
    <source>
        <dbReference type="PIRSR" id="PIRSR606118-50"/>
    </source>
</evidence>
<dbReference type="RefSeq" id="WP_096580481.1">
    <property type="nucleotide sequence ID" value="NZ_CAWNJS010000001.1"/>
</dbReference>
<dbReference type="InterPro" id="IPR025827">
    <property type="entry name" value="Zn_ribbon_recom_dom"/>
</dbReference>
<dbReference type="InterPro" id="IPR036162">
    <property type="entry name" value="Resolvase-like_N_sf"/>
</dbReference>
<dbReference type="Pfam" id="PF07508">
    <property type="entry name" value="Recombinase"/>
    <property type="match status" value="1"/>
</dbReference>
<dbReference type="InterPro" id="IPR050639">
    <property type="entry name" value="SSR_resolvase"/>
</dbReference>
<dbReference type="PANTHER" id="PTHR30461:SF2">
    <property type="entry name" value="SERINE RECOMBINASE PINE-RELATED"/>
    <property type="match status" value="1"/>
</dbReference>